<protein>
    <submittedName>
        <fullName evidence="1">Uncharacterized protein</fullName>
    </submittedName>
</protein>
<dbReference type="Proteomes" id="UP000639516">
    <property type="component" value="Unassembled WGS sequence"/>
</dbReference>
<proteinExistence type="predicted"/>
<reference evidence="1 2" key="1">
    <citation type="journal article" date="2020" name="Arch. Microbiol.">
        <title>Bradyrhizobium campsiandrae sp. nov., a nitrogen-fixing bacterial strain isolated from a native leguminous tree from the Amazon adapted to flooded conditions.</title>
        <authorList>
            <person name="Cabral Michel D."/>
            <person name="Martins da Costa E."/>
            <person name="Azarias Guimaraes A."/>
            <person name="Soares de Carvalho T."/>
            <person name="Santos de Castro Caputo P."/>
            <person name="Willems A."/>
            <person name="de Souza Moreira F.M."/>
        </authorList>
    </citation>
    <scope>NUCLEOTIDE SEQUENCE [LARGE SCALE GENOMIC DNA]</scope>
    <source>
        <strain evidence="2">INPA 384B</strain>
    </source>
</reference>
<organism evidence="1 2">
    <name type="scientific">Bradyrhizobium campsiandrae</name>
    <dbReference type="NCBI Taxonomy" id="1729892"/>
    <lineage>
        <taxon>Bacteria</taxon>
        <taxon>Pseudomonadati</taxon>
        <taxon>Pseudomonadota</taxon>
        <taxon>Alphaproteobacteria</taxon>
        <taxon>Hyphomicrobiales</taxon>
        <taxon>Nitrobacteraceae</taxon>
        <taxon>Bradyrhizobium</taxon>
    </lineage>
</organism>
<comment type="caution">
    <text evidence="1">The sequence shown here is derived from an EMBL/GenBank/DDBJ whole genome shotgun (WGS) entry which is preliminary data.</text>
</comment>
<sequence length="146" mass="15767">MAAFVELRSRIHTAANLAAAYGLGATVQSVRLASLPIVAQAAIHGVVHLVTRMLGELDVDGRLVETDDLDTRFYQLTRQLCAGFFLASLPNIAHEEGHRSGIIRTATPEASLAKFPDRDADAIDVRLHHVRVDLAHALGEVALLVD</sequence>
<keyword evidence="2" id="KW-1185">Reference proteome</keyword>
<name>A0ABR7U4U6_9BRAD</name>
<gene>
    <name evidence="1" type="ORF">HA482_10255</name>
</gene>
<evidence type="ECO:0000313" key="1">
    <source>
        <dbReference type="EMBL" id="MBC9978598.1"/>
    </source>
</evidence>
<evidence type="ECO:0000313" key="2">
    <source>
        <dbReference type="Proteomes" id="UP000639516"/>
    </source>
</evidence>
<dbReference type="RefSeq" id="WP_188102764.1">
    <property type="nucleotide sequence ID" value="NZ_JAANIH010000028.1"/>
</dbReference>
<accession>A0ABR7U4U6</accession>
<dbReference type="EMBL" id="JAATTO010000012">
    <property type="protein sequence ID" value="MBC9978598.1"/>
    <property type="molecule type" value="Genomic_DNA"/>
</dbReference>